<feature type="compositionally biased region" description="Basic and acidic residues" evidence="3">
    <location>
        <begin position="728"/>
        <end position="758"/>
    </location>
</feature>
<dbReference type="PROSITE" id="PS00626">
    <property type="entry name" value="RCC1_2"/>
    <property type="match status" value="2"/>
</dbReference>
<keyword evidence="1" id="KW-0677">Repeat</keyword>
<organism evidence="4">
    <name type="scientific">Phaeomonas parva</name>
    <dbReference type="NCBI Taxonomy" id="124430"/>
    <lineage>
        <taxon>Eukaryota</taxon>
        <taxon>Sar</taxon>
        <taxon>Stramenopiles</taxon>
        <taxon>Ochrophyta</taxon>
        <taxon>Pinguiophyceae</taxon>
        <taxon>Pinguiochrysidales</taxon>
        <taxon>Pinguiochrysidaceae</taxon>
        <taxon>Phaeomonas</taxon>
    </lineage>
</organism>
<dbReference type="EMBL" id="HBGJ01028299">
    <property type="protein sequence ID" value="CAD9259640.1"/>
    <property type="molecule type" value="Transcribed_RNA"/>
</dbReference>
<dbReference type="Gene3D" id="2.130.10.30">
    <property type="entry name" value="Regulator of chromosome condensation 1/beta-lactamase-inhibitor protein II"/>
    <property type="match status" value="3"/>
</dbReference>
<feature type="compositionally biased region" description="Basic residues" evidence="3">
    <location>
        <begin position="56"/>
        <end position="65"/>
    </location>
</feature>
<dbReference type="PROSITE" id="PS50012">
    <property type="entry name" value="RCC1_3"/>
    <property type="match status" value="6"/>
</dbReference>
<reference evidence="4" key="1">
    <citation type="submission" date="2021-01" db="EMBL/GenBank/DDBJ databases">
        <authorList>
            <person name="Corre E."/>
            <person name="Pelletier E."/>
            <person name="Niang G."/>
            <person name="Scheremetjew M."/>
            <person name="Finn R."/>
            <person name="Kale V."/>
            <person name="Holt S."/>
            <person name="Cochrane G."/>
            <person name="Meng A."/>
            <person name="Brown T."/>
            <person name="Cohen L."/>
        </authorList>
    </citation>
    <scope>NUCLEOTIDE SEQUENCE</scope>
    <source>
        <strain evidence="4">CCMP2877</strain>
    </source>
</reference>
<feature type="repeat" description="RCC1" evidence="2">
    <location>
        <begin position="526"/>
        <end position="580"/>
    </location>
</feature>
<protein>
    <submittedName>
        <fullName evidence="4">Uncharacterized protein</fullName>
    </submittedName>
</protein>
<dbReference type="InterPro" id="IPR000408">
    <property type="entry name" value="Reg_chr_condens"/>
</dbReference>
<feature type="region of interest" description="Disordered" evidence="3">
    <location>
        <begin position="682"/>
        <end position="763"/>
    </location>
</feature>
<feature type="region of interest" description="Disordered" evidence="3">
    <location>
        <begin position="884"/>
        <end position="979"/>
    </location>
</feature>
<feature type="repeat" description="RCC1" evidence="2">
    <location>
        <begin position="170"/>
        <end position="222"/>
    </location>
</feature>
<feature type="region of interest" description="Disordered" evidence="3">
    <location>
        <begin position="655"/>
        <end position="674"/>
    </location>
</feature>
<feature type="repeat" description="RCC1" evidence="2">
    <location>
        <begin position="223"/>
        <end position="275"/>
    </location>
</feature>
<feature type="region of interest" description="Disordered" evidence="3">
    <location>
        <begin position="826"/>
        <end position="862"/>
    </location>
</feature>
<dbReference type="SUPFAM" id="SSF50985">
    <property type="entry name" value="RCC1/BLIP-II"/>
    <property type="match status" value="2"/>
</dbReference>
<feature type="repeat" description="RCC1" evidence="2">
    <location>
        <begin position="328"/>
        <end position="380"/>
    </location>
</feature>
<gene>
    <name evidence="4" type="ORF">PPAR1163_LOCUS18014</name>
</gene>
<feature type="repeat" description="RCC1" evidence="2">
    <location>
        <begin position="106"/>
        <end position="169"/>
    </location>
</feature>
<dbReference type="AlphaFoldDB" id="A0A7S1U7V0"/>
<feature type="compositionally biased region" description="Basic residues" evidence="3">
    <location>
        <begin position="682"/>
        <end position="691"/>
    </location>
</feature>
<feature type="compositionally biased region" description="Basic and acidic residues" evidence="3">
    <location>
        <begin position="893"/>
        <end position="904"/>
    </location>
</feature>
<feature type="region of interest" description="Disordered" evidence="3">
    <location>
        <begin position="48"/>
        <end position="95"/>
    </location>
</feature>
<dbReference type="PANTHER" id="PTHR22870:SF408">
    <property type="entry name" value="OS09G0560450 PROTEIN"/>
    <property type="match status" value="1"/>
</dbReference>
<evidence type="ECO:0000256" key="3">
    <source>
        <dbReference type="SAM" id="MobiDB-lite"/>
    </source>
</evidence>
<dbReference type="PRINTS" id="PR00633">
    <property type="entry name" value="RCCNDNSATION"/>
</dbReference>
<accession>A0A7S1U7V0</accession>
<dbReference type="PANTHER" id="PTHR22870">
    <property type="entry name" value="REGULATOR OF CHROMOSOME CONDENSATION"/>
    <property type="match status" value="1"/>
</dbReference>
<sequence length="979" mass="105310">MDGRERLKEFQRKLGLEDIKSSHDFSIATDAGGGLCRDDGLDMLLANIDSKDGGSKPKRRVRRKSPGPAAAESKSPSPDRTPEKASSGAGARSRSKALRLPNDWKTCVFSWGLGLSGQLGLAHSRESESRAIVDAIWKPKLVPKRSVDQSDLNVGVLAGRNMSFCAAASGRVYAWGTGHFGTGRSLGEDGSETIFTPTCLPGLRAIRYLACGANHCAAVDSGGRLFTWGNGESGKLGHGAEADQSRPRLVAKAEEIGRCVGVACGQRHTVVILSENKPVDRSCLESAEGLSMNSTYAPPRGHVQDVAAADAKDEVEEKQEDLGRAEGGALYAFGSNRAGQLGQGHFRDEHTPKRVRGHLESFQVVAVACGMHHTVCLAHADRTLPGGHFKADVNMVFTFGWSEHGRLGIETKEDSVPDPRRVILAERFDDGRNAASGGDEMGERVDGQKHNQADALASVHAYLYGDDADDVARDDDLASLLREAAANIAAVEEEANGVGVNTDNDESEPVEIAAGEQFTLTRTADGRVWAWGCNEFGQCGTGAQSDGINLPHVVQLNYSKGVRARRIAAGLRHAAALTTDGNAYAWGFGEEGQLGIGVEANRFRPTKIPLPKKITESEQPVRAIDVALGAAHSLLVVSRGDTKAAVTKARALHWGEEAPPLPPSPDVVSGPAEAKQRIKKLGIAQRKRQAKKKAELAAAKAEAKTRPPHVKRKKTRAAGGALAAVRSRSMEEDKPETEKEDAAKPEPEPEPAPQKEDGYTGSTVFLTTHTSRDDVLALYGQDDEDVYPDPTRTTEADFADVATLTTEADVAVNVDEEGMVERWNARLEAAKEKEDQRERERRSRRKSVTELRTDVQELPVEAKAEEHLAATLPLSLPMPEPVLAAAASAASHDPAEANDPREDVAAAASKPEQEQSDIFYGNKATPDPSRMSVAHSAYQARKRASAKAKKKEAEAKRGKTLRKVRATGKERRIKKRVAP</sequence>
<evidence type="ECO:0000256" key="2">
    <source>
        <dbReference type="PROSITE-ProRule" id="PRU00235"/>
    </source>
</evidence>
<evidence type="ECO:0000256" key="1">
    <source>
        <dbReference type="ARBA" id="ARBA00022737"/>
    </source>
</evidence>
<feature type="compositionally biased region" description="Basic residues" evidence="3">
    <location>
        <begin position="958"/>
        <end position="979"/>
    </location>
</feature>
<proteinExistence type="predicted"/>
<feature type="repeat" description="RCC1" evidence="2">
    <location>
        <begin position="581"/>
        <end position="639"/>
    </location>
</feature>
<dbReference type="Pfam" id="PF00415">
    <property type="entry name" value="RCC1"/>
    <property type="match status" value="5"/>
</dbReference>
<feature type="compositionally biased region" description="Basic residues" evidence="3">
    <location>
        <begin position="706"/>
        <end position="716"/>
    </location>
</feature>
<evidence type="ECO:0000313" key="4">
    <source>
        <dbReference type="EMBL" id="CAD9259640.1"/>
    </source>
</evidence>
<feature type="compositionally biased region" description="Basic residues" evidence="3">
    <location>
        <begin position="940"/>
        <end position="950"/>
    </location>
</feature>
<dbReference type="InterPro" id="IPR009091">
    <property type="entry name" value="RCC1/BLIP-II"/>
</dbReference>
<name>A0A7S1U7V0_9STRA</name>
<dbReference type="InterPro" id="IPR051210">
    <property type="entry name" value="Ub_ligase/GEF_domain"/>
</dbReference>